<dbReference type="AlphaFoldDB" id="A0A853CB09"/>
<dbReference type="GO" id="GO:0102559">
    <property type="term" value="F:peptide chain release factor N(5)-glutamine methyltransferase activity"/>
    <property type="evidence" value="ECO:0007669"/>
    <property type="project" value="UniProtKB-EC"/>
</dbReference>
<dbReference type="InterPro" id="IPR022446">
    <property type="entry name" value="MeTrfrase_put"/>
</dbReference>
<dbReference type="RefSeq" id="WP_179669698.1">
    <property type="nucleotide sequence ID" value="NZ_JACCFP010000001.1"/>
</dbReference>
<dbReference type="InterPro" id="IPR004556">
    <property type="entry name" value="HemK-like"/>
</dbReference>
<evidence type="ECO:0000256" key="1">
    <source>
        <dbReference type="ARBA" id="ARBA00012771"/>
    </source>
</evidence>
<evidence type="ECO:0000256" key="2">
    <source>
        <dbReference type="ARBA" id="ARBA00022603"/>
    </source>
</evidence>
<evidence type="ECO:0000313" key="7">
    <source>
        <dbReference type="EMBL" id="NYJ03393.1"/>
    </source>
</evidence>
<dbReference type="Pfam" id="PF05175">
    <property type="entry name" value="MTS"/>
    <property type="match status" value="1"/>
</dbReference>
<dbReference type="InterPro" id="IPR029063">
    <property type="entry name" value="SAM-dependent_MTases_sf"/>
</dbReference>
<evidence type="ECO:0000313" key="8">
    <source>
        <dbReference type="Proteomes" id="UP000530424"/>
    </source>
</evidence>
<evidence type="ECO:0000256" key="3">
    <source>
        <dbReference type="ARBA" id="ARBA00022679"/>
    </source>
</evidence>
<gene>
    <name evidence="7" type="ORF">HNR19_004091</name>
</gene>
<dbReference type="PANTHER" id="PTHR18895">
    <property type="entry name" value="HEMK METHYLTRANSFERASE"/>
    <property type="match status" value="1"/>
</dbReference>
<dbReference type="EC" id="2.1.1.297" evidence="1"/>
<keyword evidence="3 7" id="KW-0808">Transferase</keyword>
<dbReference type="NCBIfam" id="TIGR00536">
    <property type="entry name" value="hemK_fam"/>
    <property type="match status" value="1"/>
</dbReference>
<evidence type="ECO:0000259" key="6">
    <source>
        <dbReference type="Pfam" id="PF05175"/>
    </source>
</evidence>
<evidence type="ECO:0000256" key="5">
    <source>
        <dbReference type="ARBA" id="ARBA00048391"/>
    </source>
</evidence>
<keyword evidence="8" id="KW-1185">Reference proteome</keyword>
<dbReference type="InterPro" id="IPR007848">
    <property type="entry name" value="Small_mtfrase_dom"/>
</dbReference>
<evidence type="ECO:0000256" key="4">
    <source>
        <dbReference type="ARBA" id="ARBA00022691"/>
    </source>
</evidence>
<sequence length="259" mass="26568">MTAAPTDDLVARLRAAGCVFAEDEAAALLTSFVEPVALEGAVARRVAGEPLELVLGWADFAGVRVLLEAGVFVPRQRTAYVVDLAARVVSPGSVVVDLCCGSGALGLALASRIPGLVLHAADVSPVAVACARRNLAPVGGQVHLGDLDAALPDGLRGRVEAIVANVPYVPSESVALMPRESREHEPLFTVDGGADGLDILRRVAGLAPRWLAPGGSLFIETSEAQADAAVAAFADAGLGARVHHDEERGATVVAGRLRG</sequence>
<feature type="domain" description="Methyltransferase small" evidence="6">
    <location>
        <begin position="92"/>
        <end position="169"/>
    </location>
</feature>
<protein>
    <recommendedName>
        <fullName evidence="1">peptide chain release factor N(5)-glutamine methyltransferase</fullName>
        <ecNumber evidence="1">2.1.1.297</ecNumber>
    </recommendedName>
</protein>
<dbReference type="SUPFAM" id="SSF53335">
    <property type="entry name" value="S-adenosyl-L-methionine-dependent methyltransferases"/>
    <property type="match status" value="1"/>
</dbReference>
<dbReference type="NCBIfam" id="TIGR03704">
    <property type="entry name" value="PrmC_rel_meth"/>
    <property type="match status" value="1"/>
</dbReference>
<organism evidence="7 8">
    <name type="scientific">Nocardioides thalensis</name>
    <dbReference type="NCBI Taxonomy" id="1914755"/>
    <lineage>
        <taxon>Bacteria</taxon>
        <taxon>Bacillati</taxon>
        <taxon>Actinomycetota</taxon>
        <taxon>Actinomycetes</taxon>
        <taxon>Propionibacteriales</taxon>
        <taxon>Nocardioidaceae</taxon>
        <taxon>Nocardioides</taxon>
    </lineage>
</organism>
<dbReference type="Gene3D" id="3.40.50.150">
    <property type="entry name" value="Vaccinia Virus protein VP39"/>
    <property type="match status" value="1"/>
</dbReference>
<keyword evidence="2 7" id="KW-0489">Methyltransferase</keyword>
<keyword evidence="4" id="KW-0949">S-adenosyl-L-methionine</keyword>
<dbReference type="InterPro" id="IPR050320">
    <property type="entry name" value="N5-glutamine_MTase"/>
</dbReference>
<comment type="catalytic activity">
    <reaction evidence="5">
        <text>L-glutaminyl-[peptide chain release factor] + S-adenosyl-L-methionine = N(5)-methyl-L-glutaminyl-[peptide chain release factor] + S-adenosyl-L-homocysteine + H(+)</text>
        <dbReference type="Rhea" id="RHEA:42896"/>
        <dbReference type="Rhea" id="RHEA-COMP:10271"/>
        <dbReference type="Rhea" id="RHEA-COMP:10272"/>
        <dbReference type="ChEBI" id="CHEBI:15378"/>
        <dbReference type="ChEBI" id="CHEBI:30011"/>
        <dbReference type="ChEBI" id="CHEBI:57856"/>
        <dbReference type="ChEBI" id="CHEBI:59789"/>
        <dbReference type="ChEBI" id="CHEBI:61891"/>
        <dbReference type="EC" id="2.1.1.297"/>
    </reaction>
</comment>
<dbReference type="CDD" id="cd02440">
    <property type="entry name" value="AdoMet_MTases"/>
    <property type="match status" value="1"/>
</dbReference>
<reference evidence="7 8" key="1">
    <citation type="submission" date="2020-07" db="EMBL/GenBank/DDBJ databases">
        <title>Sequencing the genomes of 1000 actinobacteria strains.</title>
        <authorList>
            <person name="Klenk H.-P."/>
        </authorList>
    </citation>
    <scope>NUCLEOTIDE SEQUENCE [LARGE SCALE GENOMIC DNA]</scope>
    <source>
        <strain evidence="7 8">DSM 103833</strain>
    </source>
</reference>
<proteinExistence type="predicted"/>
<dbReference type="PANTHER" id="PTHR18895:SF74">
    <property type="entry name" value="MTRF1L RELEASE FACTOR GLUTAMINE METHYLTRANSFERASE"/>
    <property type="match status" value="1"/>
</dbReference>
<dbReference type="Proteomes" id="UP000530424">
    <property type="component" value="Unassembled WGS sequence"/>
</dbReference>
<accession>A0A853CB09</accession>
<dbReference type="EMBL" id="JACCFP010000001">
    <property type="protein sequence ID" value="NYJ03393.1"/>
    <property type="molecule type" value="Genomic_DNA"/>
</dbReference>
<name>A0A853CB09_9ACTN</name>
<dbReference type="GO" id="GO:0032259">
    <property type="term" value="P:methylation"/>
    <property type="evidence" value="ECO:0007669"/>
    <property type="project" value="UniProtKB-KW"/>
</dbReference>
<comment type="caution">
    <text evidence="7">The sequence shown here is derived from an EMBL/GenBank/DDBJ whole genome shotgun (WGS) entry which is preliminary data.</text>
</comment>